<protein>
    <submittedName>
        <fullName evidence="3 4">Uncharacterized protein</fullName>
    </submittedName>
</protein>
<evidence type="ECO:0000256" key="1">
    <source>
        <dbReference type="SAM" id="MobiDB-lite"/>
    </source>
</evidence>
<evidence type="ECO:0000313" key="4">
    <source>
        <dbReference type="EnsemblPlants" id="PAC:32984106.CDS.1"/>
    </source>
</evidence>
<reference evidence="3 5" key="2">
    <citation type="journal article" date="2018" name="Plant J.">
        <title>The Physcomitrella patens chromosome-scale assembly reveals moss genome structure and evolution.</title>
        <authorList>
            <person name="Lang D."/>
            <person name="Ullrich K.K."/>
            <person name="Murat F."/>
            <person name="Fuchs J."/>
            <person name="Jenkins J."/>
            <person name="Haas F.B."/>
            <person name="Piednoel M."/>
            <person name="Gundlach H."/>
            <person name="Van Bel M."/>
            <person name="Meyberg R."/>
            <person name="Vives C."/>
            <person name="Morata J."/>
            <person name="Symeonidi A."/>
            <person name="Hiss M."/>
            <person name="Muchero W."/>
            <person name="Kamisugi Y."/>
            <person name="Saleh O."/>
            <person name="Blanc G."/>
            <person name="Decker E.L."/>
            <person name="van Gessel N."/>
            <person name="Grimwood J."/>
            <person name="Hayes R.D."/>
            <person name="Graham S.W."/>
            <person name="Gunter L.E."/>
            <person name="McDaniel S.F."/>
            <person name="Hoernstein S.N.W."/>
            <person name="Larsson A."/>
            <person name="Li F.W."/>
            <person name="Perroud P.F."/>
            <person name="Phillips J."/>
            <person name="Ranjan P."/>
            <person name="Rokshar D.S."/>
            <person name="Rothfels C.J."/>
            <person name="Schneider L."/>
            <person name="Shu S."/>
            <person name="Stevenson D.W."/>
            <person name="Thummler F."/>
            <person name="Tillich M."/>
            <person name="Villarreal Aguilar J.C."/>
            <person name="Widiez T."/>
            <person name="Wong G.K."/>
            <person name="Wymore A."/>
            <person name="Zhang Y."/>
            <person name="Zimmer A.D."/>
            <person name="Quatrano R.S."/>
            <person name="Mayer K.F.X."/>
            <person name="Goodstein D."/>
            <person name="Casacuberta J.M."/>
            <person name="Vandepoele K."/>
            <person name="Reski R."/>
            <person name="Cuming A.C."/>
            <person name="Tuskan G.A."/>
            <person name="Maumus F."/>
            <person name="Salse J."/>
            <person name="Schmutz J."/>
            <person name="Rensing S.A."/>
        </authorList>
    </citation>
    <scope>NUCLEOTIDE SEQUENCE [LARGE SCALE GENOMIC DNA]</scope>
    <source>
        <strain evidence="4 5">cv. Gransden 2004</strain>
    </source>
</reference>
<dbReference type="EnsemblPlants" id="Pp3c16_13960V3.5">
    <property type="protein sequence ID" value="PAC:32984110.CDS.1"/>
    <property type="gene ID" value="Pp3c16_13960"/>
</dbReference>
<dbReference type="RefSeq" id="XP_073395596.1">
    <property type="nucleotide sequence ID" value="XM_073539495.1"/>
</dbReference>
<dbReference type="OrthoDB" id="10409477at2759"/>
<feature type="transmembrane region" description="Helical" evidence="2">
    <location>
        <begin position="151"/>
        <end position="175"/>
    </location>
</feature>
<dbReference type="EnsemblPlants" id="Pp3c16_13960V3.4">
    <property type="protein sequence ID" value="PAC:32984109.CDS.1"/>
    <property type="gene ID" value="Pp3c16_13960"/>
</dbReference>
<feature type="region of interest" description="Disordered" evidence="1">
    <location>
        <begin position="1"/>
        <end position="67"/>
    </location>
</feature>
<gene>
    <name evidence="4" type="primary">LOC112293091</name>
    <name evidence="3" type="ORF">PHYPA_020948</name>
</gene>
<dbReference type="AlphaFoldDB" id="A0A2K1J8J3"/>
<evidence type="ECO:0000313" key="3">
    <source>
        <dbReference type="EMBL" id="PNR37839.1"/>
    </source>
</evidence>
<accession>A0A2K1J8J3</accession>
<dbReference type="Gramene" id="Pp3c16_13960V3.5">
    <property type="protein sequence ID" value="PAC:32984110.CDS.1"/>
    <property type="gene ID" value="Pp3c16_13960"/>
</dbReference>
<dbReference type="EnsemblPlants" id="Pp3c16_13960V3.1">
    <property type="protein sequence ID" value="PAC:32984106.CDS.1"/>
    <property type="gene ID" value="Pp3c16_13960"/>
</dbReference>
<organism evidence="3">
    <name type="scientific">Physcomitrium patens</name>
    <name type="common">Spreading-leaved earth moss</name>
    <name type="synonym">Physcomitrella patens</name>
    <dbReference type="NCBI Taxonomy" id="3218"/>
    <lineage>
        <taxon>Eukaryota</taxon>
        <taxon>Viridiplantae</taxon>
        <taxon>Streptophyta</taxon>
        <taxon>Embryophyta</taxon>
        <taxon>Bryophyta</taxon>
        <taxon>Bryophytina</taxon>
        <taxon>Bryopsida</taxon>
        <taxon>Funariidae</taxon>
        <taxon>Funariales</taxon>
        <taxon>Funariaceae</taxon>
        <taxon>Physcomitrium</taxon>
    </lineage>
</organism>
<dbReference type="Gramene" id="Pp3c16_13960V3.3">
    <property type="protein sequence ID" value="PAC:32984108.CDS.1"/>
    <property type="gene ID" value="Pp3c16_13960"/>
</dbReference>
<keyword evidence="5" id="KW-1185">Reference proteome</keyword>
<evidence type="ECO:0000256" key="2">
    <source>
        <dbReference type="SAM" id="Phobius"/>
    </source>
</evidence>
<feature type="compositionally biased region" description="Basic and acidic residues" evidence="1">
    <location>
        <begin position="1"/>
        <end position="28"/>
    </location>
</feature>
<dbReference type="KEGG" id="ppp:112293091"/>
<keyword evidence="2" id="KW-0472">Membrane</keyword>
<name>A0A2K1J8J3_PHYPA</name>
<reference evidence="3 5" key="1">
    <citation type="journal article" date="2008" name="Science">
        <title>The Physcomitrella genome reveals evolutionary insights into the conquest of land by plants.</title>
        <authorList>
            <person name="Rensing S."/>
            <person name="Lang D."/>
            <person name="Zimmer A."/>
            <person name="Terry A."/>
            <person name="Salamov A."/>
            <person name="Shapiro H."/>
            <person name="Nishiyama T."/>
            <person name="Perroud P.-F."/>
            <person name="Lindquist E."/>
            <person name="Kamisugi Y."/>
            <person name="Tanahashi T."/>
            <person name="Sakakibara K."/>
            <person name="Fujita T."/>
            <person name="Oishi K."/>
            <person name="Shin-I T."/>
            <person name="Kuroki Y."/>
            <person name="Toyoda A."/>
            <person name="Suzuki Y."/>
            <person name="Hashimoto A."/>
            <person name="Yamaguchi K."/>
            <person name="Sugano A."/>
            <person name="Kohara Y."/>
            <person name="Fujiyama A."/>
            <person name="Anterola A."/>
            <person name="Aoki S."/>
            <person name="Ashton N."/>
            <person name="Barbazuk W.B."/>
            <person name="Barker E."/>
            <person name="Bennetzen J."/>
            <person name="Bezanilla M."/>
            <person name="Blankenship R."/>
            <person name="Cho S.H."/>
            <person name="Dutcher S."/>
            <person name="Estelle M."/>
            <person name="Fawcett J.A."/>
            <person name="Gundlach H."/>
            <person name="Hanada K."/>
            <person name="Heyl A."/>
            <person name="Hicks K.A."/>
            <person name="Hugh J."/>
            <person name="Lohr M."/>
            <person name="Mayer K."/>
            <person name="Melkozernov A."/>
            <person name="Murata T."/>
            <person name="Nelson D."/>
            <person name="Pils B."/>
            <person name="Prigge M."/>
            <person name="Reiss B."/>
            <person name="Renner T."/>
            <person name="Rombauts S."/>
            <person name="Rushton P."/>
            <person name="Sanderfoot A."/>
            <person name="Schween G."/>
            <person name="Shiu S.-H."/>
            <person name="Stueber K."/>
            <person name="Theodoulou F.L."/>
            <person name="Tu H."/>
            <person name="Van de Peer Y."/>
            <person name="Verrier P.J."/>
            <person name="Waters E."/>
            <person name="Wood A."/>
            <person name="Yang L."/>
            <person name="Cove D."/>
            <person name="Cuming A."/>
            <person name="Hasebe M."/>
            <person name="Lucas S."/>
            <person name="Mishler D.B."/>
            <person name="Reski R."/>
            <person name="Grigoriev I."/>
            <person name="Quatrano R.S."/>
            <person name="Boore J.L."/>
        </authorList>
    </citation>
    <scope>NUCLEOTIDE SEQUENCE [LARGE SCALE GENOMIC DNA]</scope>
    <source>
        <strain evidence="4 5">cv. Gransden 2004</strain>
    </source>
</reference>
<keyword evidence="2" id="KW-1133">Transmembrane helix</keyword>
<dbReference type="Gramene" id="Pp3c16_13960V3.4">
    <property type="protein sequence ID" value="PAC:32984109.CDS.1"/>
    <property type="gene ID" value="Pp3c16_13960"/>
</dbReference>
<proteinExistence type="predicted"/>
<reference evidence="4" key="3">
    <citation type="submission" date="2020-12" db="UniProtKB">
        <authorList>
            <consortium name="EnsemblPlants"/>
        </authorList>
    </citation>
    <scope>IDENTIFICATION</scope>
</reference>
<dbReference type="OMA" id="GHDNTEH"/>
<sequence>MTDLMTRRDSINNGHDGHDGHDNTEHTSHRPGAVRRAIAKAKNSTGLTHDSKASYVDYQDDKPHPHPKVEDIVNTVGFSLIQESMKYLKSPAGLEAMTVIFSAQCRVAARLALTEEAKQAARIAAQEATAGTYDGAERKTREAWSKIPPSLVTIGFIVIGTYLVLFSVGLLFSLWRFALFGLH</sequence>
<evidence type="ECO:0000313" key="5">
    <source>
        <dbReference type="Proteomes" id="UP000006727"/>
    </source>
</evidence>
<dbReference type="Gramene" id="Pp3c16_13960V3.1">
    <property type="protein sequence ID" value="PAC:32984106.CDS.1"/>
    <property type="gene ID" value="Pp3c16_13960"/>
</dbReference>
<dbReference type="GeneID" id="112293091"/>
<dbReference type="EnsemblPlants" id="Pp3c16_13960V3.3">
    <property type="protein sequence ID" value="PAC:32984108.CDS.1"/>
    <property type="gene ID" value="Pp3c16_13960"/>
</dbReference>
<dbReference type="EnsemblPlants" id="Pp3c16_13960V3.2">
    <property type="protein sequence ID" value="PAC:32984107.CDS.1"/>
    <property type="gene ID" value="Pp3c16_13960"/>
</dbReference>
<keyword evidence="2" id="KW-0812">Transmembrane</keyword>
<dbReference type="PaxDb" id="3218-PP1S15_131V6.1"/>
<dbReference type="Proteomes" id="UP000006727">
    <property type="component" value="Chromosome 16"/>
</dbReference>
<dbReference type="RefSeq" id="XP_024397934.1">
    <property type="nucleotide sequence ID" value="XM_024542166.2"/>
</dbReference>
<dbReference type="Gramene" id="Pp3c16_13960V3.2">
    <property type="protein sequence ID" value="PAC:32984107.CDS.1"/>
    <property type="gene ID" value="Pp3c16_13960"/>
</dbReference>
<dbReference type="EMBL" id="ABEU02000016">
    <property type="protein sequence ID" value="PNR37839.1"/>
    <property type="molecule type" value="Genomic_DNA"/>
</dbReference>